<comment type="caution">
    <text evidence="1">The sequence shown here is derived from an EMBL/GenBank/DDBJ whole genome shotgun (WGS) entry which is preliminary data.</text>
</comment>
<protein>
    <submittedName>
        <fullName evidence="1">Uncharacterized protein</fullName>
    </submittedName>
</protein>
<sequence length="167" mass="18744">MESVKRILSGELVVGAKQAAENTFCLTVDYSQTVEEMRAAGGYDQENSGITSEHFPHSRTRGKTEVEVVIVHLRRAMSNAEIDQCLADQNLRDAELPELLAFGAHPTCKDEQRKGPIAARGSVWRVLRGNRHVACLHGSAGHRELSLLWIGDDWRERWRFLAVRKPA</sequence>
<dbReference type="EMBL" id="LCPF01000003">
    <property type="protein sequence ID" value="KKU91199.1"/>
    <property type="molecule type" value="Genomic_DNA"/>
</dbReference>
<reference evidence="1 2" key="1">
    <citation type="journal article" date="2015" name="Nature">
        <title>rRNA introns, odd ribosomes, and small enigmatic genomes across a large radiation of phyla.</title>
        <authorList>
            <person name="Brown C.T."/>
            <person name="Hug L.A."/>
            <person name="Thomas B.C."/>
            <person name="Sharon I."/>
            <person name="Castelle C.J."/>
            <person name="Singh A."/>
            <person name="Wilkins M.J."/>
            <person name="Williams K.H."/>
            <person name="Banfield J.F."/>
        </authorList>
    </citation>
    <scope>NUCLEOTIDE SEQUENCE [LARGE SCALE GENOMIC DNA]</scope>
</reference>
<organism evidence="1 2">
    <name type="scientific">Candidatus Jorgensenbacteria bacterium GW2011_GWA1_48_11</name>
    <dbReference type="NCBI Taxonomy" id="1618660"/>
    <lineage>
        <taxon>Bacteria</taxon>
        <taxon>Candidatus Joergenseniibacteriota</taxon>
    </lineage>
</organism>
<dbReference type="AlphaFoldDB" id="A0A0G1UAP9"/>
<name>A0A0G1UAP9_9BACT</name>
<dbReference type="Proteomes" id="UP000034956">
    <property type="component" value="Unassembled WGS sequence"/>
</dbReference>
<evidence type="ECO:0000313" key="1">
    <source>
        <dbReference type="EMBL" id="KKU91199.1"/>
    </source>
</evidence>
<evidence type="ECO:0000313" key="2">
    <source>
        <dbReference type="Proteomes" id="UP000034956"/>
    </source>
</evidence>
<proteinExistence type="predicted"/>
<accession>A0A0G1UAP9</accession>
<gene>
    <name evidence="1" type="ORF">UY23_C0003G0037</name>
</gene>